<dbReference type="VEuPathDB" id="VectorBase:ASTE008305"/>
<dbReference type="SUPFAM" id="SSF52540">
    <property type="entry name" value="P-loop containing nucleoside triphosphate hydrolases"/>
    <property type="match status" value="1"/>
</dbReference>
<evidence type="ECO:0000313" key="12">
    <source>
        <dbReference type="EnsemblMetazoa" id="ASTEI02601-PA"/>
    </source>
</evidence>
<dbReference type="GO" id="GO:0003724">
    <property type="term" value="F:RNA helicase activity"/>
    <property type="evidence" value="ECO:0007669"/>
    <property type="project" value="UniProtKB-EC"/>
</dbReference>
<evidence type="ECO:0000256" key="8">
    <source>
        <dbReference type="ARBA" id="ARBA00022840"/>
    </source>
</evidence>
<feature type="region of interest" description="Disordered" evidence="10">
    <location>
        <begin position="1382"/>
        <end position="1401"/>
    </location>
</feature>
<evidence type="ECO:0000256" key="10">
    <source>
        <dbReference type="SAM" id="MobiDB-lite"/>
    </source>
</evidence>
<name>A0A182Y2B5_ANOST</name>
<dbReference type="GO" id="GO:0005524">
    <property type="term" value="F:ATP binding"/>
    <property type="evidence" value="ECO:0007669"/>
    <property type="project" value="UniProtKB-KW"/>
</dbReference>
<dbReference type="InterPro" id="IPR036638">
    <property type="entry name" value="HLH_DNA-bd_sf"/>
</dbReference>
<keyword evidence="7" id="KW-0347">Helicase</keyword>
<dbReference type="VEuPathDB" id="VectorBase:ASTEI20_037569"/>
<dbReference type="PROSITE" id="PS50888">
    <property type="entry name" value="BHLH"/>
    <property type="match status" value="1"/>
</dbReference>
<dbReference type="Pfam" id="PF21634">
    <property type="entry name" value="MOV-10_beta-barrel"/>
    <property type="match status" value="1"/>
</dbReference>
<reference evidence="12" key="2">
    <citation type="submission" date="2020-05" db="UniProtKB">
        <authorList>
            <consortium name="EnsemblMetazoa"/>
        </authorList>
    </citation>
    <scope>IDENTIFICATION</scope>
    <source>
        <strain evidence="12">Indian</strain>
    </source>
</reference>
<dbReference type="Gene3D" id="4.10.280.10">
    <property type="entry name" value="Helix-loop-helix DNA-binding domain"/>
    <property type="match status" value="1"/>
</dbReference>
<dbReference type="GO" id="GO:0046983">
    <property type="term" value="F:protein dimerization activity"/>
    <property type="evidence" value="ECO:0007669"/>
    <property type="project" value="InterPro"/>
</dbReference>
<dbReference type="VEuPathDB" id="VectorBase:ASTEI02601"/>
<dbReference type="Pfam" id="PF00010">
    <property type="entry name" value="HLH"/>
    <property type="match status" value="1"/>
</dbReference>
<reference evidence="13" key="1">
    <citation type="journal article" date="2014" name="Genome Biol.">
        <title>Genome analysis of a major urban malaria vector mosquito, Anopheles stephensi.</title>
        <authorList>
            <person name="Jiang X."/>
            <person name="Peery A."/>
            <person name="Hall A.B."/>
            <person name="Sharma A."/>
            <person name="Chen X.G."/>
            <person name="Waterhouse R.M."/>
            <person name="Komissarov A."/>
            <person name="Riehle M.M."/>
            <person name="Shouche Y."/>
            <person name="Sharakhova M.V."/>
            <person name="Lawson D."/>
            <person name="Pakpour N."/>
            <person name="Arensburger P."/>
            <person name="Davidson V.L."/>
            <person name="Eiglmeier K."/>
            <person name="Emrich S."/>
            <person name="George P."/>
            <person name="Kennedy R.C."/>
            <person name="Mane S.P."/>
            <person name="Maslen G."/>
            <person name="Oringanje C."/>
            <person name="Qi Y."/>
            <person name="Settlage R."/>
            <person name="Tojo M."/>
            <person name="Tubio J.M."/>
            <person name="Unger M.F."/>
            <person name="Wang B."/>
            <person name="Vernick K.D."/>
            <person name="Ribeiro J.M."/>
            <person name="James A.A."/>
            <person name="Michel K."/>
            <person name="Riehle M.A."/>
            <person name="Luckhart S."/>
            <person name="Sharakhov I.V."/>
            <person name="Tu Z."/>
        </authorList>
    </citation>
    <scope>NUCLEOTIDE SEQUENCE [LARGE SCALE GENOMIC DNA]</scope>
    <source>
        <strain evidence="13">Indian</strain>
    </source>
</reference>
<feature type="compositionally biased region" description="Acidic residues" evidence="10">
    <location>
        <begin position="1391"/>
        <end position="1401"/>
    </location>
</feature>
<dbReference type="EnsemblMetazoa" id="ASTEI02601-RA">
    <property type="protein sequence ID" value="ASTEI02601-PA"/>
    <property type="gene ID" value="ASTEI02601"/>
</dbReference>
<keyword evidence="4" id="KW-0963">Cytoplasm</keyword>
<dbReference type="PANTHER" id="PTHR45418">
    <property type="entry name" value="CANCER/TESTIS ANTIGEN 55"/>
    <property type="match status" value="1"/>
</dbReference>
<organism evidence="12 13">
    <name type="scientific">Anopheles stephensi</name>
    <name type="common">Indo-Pakistan malaria mosquito</name>
    <dbReference type="NCBI Taxonomy" id="30069"/>
    <lineage>
        <taxon>Eukaryota</taxon>
        <taxon>Metazoa</taxon>
        <taxon>Ecdysozoa</taxon>
        <taxon>Arthropoda</taxon>
        <taxon>Hexapoda</taxon>
        <taxon>Insecta</taxon>
        <taxon>Pterygota</taxon>
        <taxon>Neoptera</taxon>
        <taxon>Endopterygota</taxon>
        <taxon>Diptera</taxon>
        <taxon>Nematocera</taxon>
        <taxon>Culicoidea</taxon>
        <taxon>Culicidae</taxon>
        <taxon>Anophelinae</taxon>
        <taxon>Anopheles</taxon>
    </lineage>
</organism>
<dbReference type="Pfam" id="PF13086">
    <property type="entry name" value="AAA_11"/>
    <property type="match status" value="2"/>
</dbReference>
<dbReference type="GO" id="GO:0016787">
    <property type="term" value="F:hydrolase activity"/>
    <property type="evidence" value="ECO:0007669"/>
    <property type="project" value="UniProtKB-KW"/>
</dbReference>
<evidence type="ECO:0000256" key="2">
    <source>
        <dbReference type="ARBA" id="ARBA00005601"/>
    </source>
</evidence>
<evidence type="ECO:0000256" key="5">
    <source>
        <dbReference type="ARBA" id="ARBA00022741"/>
    </source>
</evidence>
<dbReference type="OMA" id="IPCVGDK"/>
<dbReference type="Gene3D" id="3.40.50.300">
    <property type="entry name" value="P-loop containing nucleotide triphosphate hydrolases"/>
    <property type="match status" value="2"/>
</dbReference>
<keyword evidence="8" id="KW-0067">ATP-binding</keyword>
<dbReference type="EC" id="3.6.4.13" evidence="3"/>
<feature type="domain" description="BHLH" evidence="11">
    <location>
        <begin position="14"/>
        <end position="75"/>
    </location>
</feature>
<evidence type="ECO:0000313" key="13">
    <source>
        <dbReference type="Proteomes" id="UP000076408"/>
    </source>
</evidence>
<sequence length="1401" mass="157409">MKSYPRKYTPCTVGMVTVKAFVERRRRFNINDKIKELGTLLPKNMEGSSSELNGKDGRVNKGTILKGTVDYVKELKLEVSMLRRNDELVMALRNENAMLLKRVASKVEQQLAPSKDGIIGVTFYIFVDMCENNLQLENHANRLQSLRKELNYVKETDWHFIIQSTKKKGARHEFKMFRLTAWFIRKAWEKTPNQQLSLAENIRLYEEMLQQEDENDGKKKQEQIVKQTVEPTDCFQTTGTITEVRADYIIIDGIYFVPKALLKNTEAGAHVEENTKVQFLANRKTDPLSGETSTKVVKIISILGNHWSGGDTAAAAATEEEDWTQQTDTTTTNATTYYKSNRRREPGTVIGNENDILMVETDAGDPISVNIDKTSMSFVPAMGDYVTLDCVVQMDGKFVDFKGEVLEVVGIEPTRIVSDIGTIVAIEQEGGEIRATASNSTVIYQATILTDYRPKTGDRVEYKAVENKHVRMRCISVKLLAPAVMETLENNPSQAPFRNGNTRPTNSLWQDKHGIRITGEFDVTLKDGQDRACRKVVIKNESDKQHKILKMLGPKSDMPQVCLKSPVAHAQTFLFPGESVEYEFEISGGGIFGRNEESCIWCFGGAFRIGRIFRITVGDTNDERFPAATTIGGGSFGRVSYCKKQLALLNMRRAPGTVLAGRGFGNRMNFIANPLPAYNVPSELFDILLTTQSRAEVKNILERAPYCLNEPLSPLNYSRLMKNFIYLEEIALQIEFRKHDIDRAHFTAEDSFLALEVPNIAEARPSIMVGDAVRATAPWTKDTTIYQGIIHRVLHSRVLLKFDQTFHARYNGESYAIQFTFGRTVFRKQQHAIKRVQQTMGFEYLFPERLQLQEPLLNVRLHAGTHDMILEEKMADGKTVSRGLPWCHAALNRYQKQAVVNVLRGEARPTPHIIFGPPGTGKTITIIELIHQLVANVPSSRVIVVTPSNSAAYLITERLARGGILQPGDFIRLVAMSQVERESVPEHLAQYCATVDVADERSTFGDVLVTESGLRMKFQAKHIGRHRVTISTCLGIGSLMMMKFDPNHFTHVIIDEAGQAMEPETLIPICQVGRTSGTVVLVGDPKQLGHSVHFAEGEQWNSNLSLLERLLNRRLYSVDRQRFSEEETAGYDPRLVTMLRINYRSIPSVLSLYNDLFYGSTLQPYRPAVTEQEVKLIAAVRDILRMEPTTDANTARDGFFFCGINGTNKQSPESPSWFNPAEACMVHKIVERLYRGGRCGPDDIGIITPYVMQVRSIRRIFDAASLESPKIGSVEEFQGQERKVIILSAVRSSAVFLARDATAKLGFIAAPKRINVAISRAKVVLVVVGNPHLLATDDIWGSLLQRAVNGKTYCGCSLPSTLMERSRDVAMANRQKSIQGGGHNLLQRQYDDDDEDETEQY</sequence>
<evidence type="ECO:0000256" key="3">
    <source>
        <dbReference type="ARBA" id="ARBA00012552"/>
    </source>
</evidence>
<protein>
    <recommendedName>
        <fullName evidence="3">RNA helicase</fullName>
        <ecNumber evidence="3">3.6.4.13</ecNumber>
    </recommendedName>
</protein>
<evidence type="ECO:0000256" key="6">
    <source>
        <dbReference type="ARBA" id="ARBA00022801"/>
    </source>
</evidence>
<dbReference type="InterPro" id="IPR041677">
    <property type="entry name" value="DNA2/NAM7_AAA_11"/>
</dbReference>
<dbReference type="InterPro" id="IPR049080">
    <property type="entry name" value="MOV-10-like_beta-barrel"/>
</dbReference>
<evidence type="ECO:0000256" key="9">
    <source>
        <dbReference type="ARBA" id="ARBA00047984"/>
    </source>
</evidence>
<keyword evidence="13" id="KW-1185">Reference proteome</keyword>
<dbReference type="SUPFAM" id="SSF47459">
    <property type="entry name" value="HLH, helix-loop-helix DNA-binding domain"/>
    <property type="match status" value="1"/>
</dbReference>
<dbReference type="GO" id="GO:0005737">
    <property type="term" value="C:cytoplasm"/>
    <property type="evidence" value="ECO:0007669"/>
    <property type="project" value="UniProtKB-SubCell"/>
</dbReference>
<dbReference type="InterPro" id="IPR041679">
    <property type="entry name" value="DNA2/NAM7-like_C"/>
</dbReference>
<comment type="catalytic activity">
    <reaction evidence="9">
        <text>ATP + H2O = ADP + phosphate + H(+)</text>
        <dbReference type="Rhea" id="RHEA:13065"/>
        <dbReference type="ChEBI" id="CHEBI:15377"/>
        <dbReference type="ChEBI" id="CHEBI:15378"/>
        <dbReference type="ChEBI" id="CHEBI:30616"/>
        <dbReference type="ChEBI" id="CHEBI:43474"/>
        <dbReference type="ChEBI" id="CHEBI:456216"/>
        <dbReference type="EC" id="3.6.4.13"/>
    </reaction>
</comment>
<keyword evidence="6" id="KW-0378">Hydrolase</keyword>
<evidence type="ECO:0000259" key="11">
    <source>
        <dbReference type="PROSITE" id="PS50888"/>
    </source>
</evidence>
<dbReference type="InterPro" id="IPR047187">
    <property type="entry name" value="SF1_C_Upf1"/>
</dbReference>
<dbReference type="InterPro" id="IPR011598">
    <property type="entry name" value="bHLH_dom"/>
</dbReference>
<dbReference type="InterPro" id="IPR027417">
    <property type="entry name" value="P-loop_NTPase"/>
</dbReference>
<dbReference type="CDD" id="cd18808">
    <property type="entry name" value="SF1_C_Upf1"/>
    <property type="match status" value="1"/>
</dbReference>
<comment type="similarity">
    <text evidence="2">Belongs to the DNA2/NAM7 helicase family. SDE3 subfamily.</text>
</comment>
<dbReference type="Pfam" id="PF13087">
    <property type="entry name" value="AAA_12"/>
    <property type="match status" value="1"/>
</dbReference>
<accession>A0A182Y2B5</accession>
<dbReference type="SMART" id="SM00353">
    <property type="entry name" value="HLH"/>
    <property type="match status" value="1"/>
</dbReference>
<evidence type="ECO:0000256" key="1">
    <source>
        <dbReference type="ARBA" id="ARBA00004496"/>
    </source>
</evidence>
<evidence type="ECO:0000256" key="4">
    <source>
        <dbReference type="ARBA" id="ARBA00022490"/>
    </source>
</evidence>
<keyword evidence="5" id="KW-0547">Nucleotide-binding</keyword>
<dbReference type="Proteomes" id="UP000076408">
    <property type="component" value="Unassembled WGS sequence"/>
</dbReference>
<proteinExistence type="inferred from homology"/>
<dbReference type="PANTHER" id="PTHR45418:SF1">
    <property type="entry name" value="CANCER_TESTIS ANTIGEN 55"/>
    <property type="match status" value="1"/>
</dbReference>
<dbReference type="STRING" id="30069.A0A182Y2B5"/>
<comment type="subcellular location">
    <subcellularLocation>
        <location evidence="1">Cytoplasm</location>
    </subcellularLocation>
</comment>
<evidence type="ECO:0000256" key="7">
    <source>
        <dbReference type="ARBA" id="ARBA00022806"/>
    </source>
</evidence>